<dbReference type="EMBL" id="LROM01000015">
    <property type="protein sequence ID" value="OFA09150.1"/>
    <property type="molecule type" value="Genomic_DNA"/>
</dbReference>
<evidence type="ECO:0008006" key="3">
    <source>
        <dbReference type="Google" id="ProtNLM"/>
    </source>
</evidence>
<protein>
    <recommendedName>
        <fullName evidence="3">Motility protein</fullName>
    </recommendedName>
</protein>
<organism evidence="1 2">
    <name type="scientific">Duganella phyllosphaerae</name>
    <dbReference type="NCBI Taxonomy" id="762836"/>
    <lineage>
        <taxon>Bacteria</taxon>
        <taxon>Pseudomonadati</taxon>
        <taxon>Pseudomonadota</taxon>
        <taxon>Betaproteobacteria</taxon>
        <taxon>Burkholderiales</taxon>
        <taxon>Oxalobacteraceae</taxon>
        <taxon>Telluria group</taxon>
        <taxon>Duganella</taxon>
    </lineage>
</organism>
<proteinExistence type="predicted"/>
<gene>
    <name evidence="1" type="ORF">DUPY_01420</name>
</gene>
<accession>A0A1E7X7T8</accession>
<evidence type="ECO:0000313" key="2">
    <source>
        <dbReference type="Proteomes" id="UP000175989"/>
    </source>
</evidence>
<dbReference type="AlphaFoldDB" id="A0A1E7X7T8"/>
<reference evidence="2" key="1">
    <citation type="journal article" date="2016" name="Front. Microbiol.">
        <title>Molecular Keys to the Janthinobacterium and Duganella spp. Interaction with the Plant Pathogen Fusarium graminearum.</title>
        <authorList>
            <person name="Haack F.S."/>
            <person name="Poehlein A."/>
            <person name="Kroger C."/>
            <person name="Voigt C.A."/>
            <person name="Piepenbring M."/>
            <person name="Bode H.B."/>
            <person name="Daniel R."/>
            <person name="Schafer W."/>
            <person name="Streit W.R."/>
        </authorList>
    </citation>
    <scope>NUCLEOTIDE SEQUENCE [LARGE SCALE GENOMIC DNA]</scope>
    <source>
        <strain evidence="2">T54</strain>
    </source>
</reference>
<comment type="caution">
    <text evidence="1">The sequence shown here is derived from an EMBL/GenBank/DDBJ whole genome shotgun (WGS) entry which is preliminary data.</text>
</comment>
<dbReference type="Pfam" id="PF14070">
    <property type="entry name" value="YjfB_motility"/>
    <property type="match status" value="1"/>
</dbReference>
<sequence>MDVSNIAQLATSIADTGNKQAVGIAVLKKAQDIQASSATALIEAIPPVPSAPRLPSNLGNTINTTA</sequence>
<evidence type="ECO:0000313" key="1">
    <source>
        <dbReference type="EMBL" id="OFA09150.1"/>
    </source>
</evidence>
<dbReference type="RefSeq" id="WP_070245816.1">
    <property type="nucleotide sequence ID" value="NZ_LROM01000015.1"/>
</dbReference>
<dbReference type="PATRIC" id="fig|762836.4.peg.151"/>
<dbReference type="Proteomes" id="UP000175989">
    <property type="component" value="Unassembled WGS sequence"/>
</dbReference>
<dbReference type="InterPro" id="IPR025906">
    <property type="entry name" value="YjfB_motility"/>
</dbReference>
<keyword evidence="2" id="KW-1185">Reference proteome</keyword>
<name>A0A1E7X7T8_9BURK</name>
<dbReference type="OrthoDB" id="8548265at2"/>